<proteinExistence type="predicted"/>
<name>A0A167EMN0_9FLAO</name>
<evidence type="ECO:0000313" key="2">
    <source>
        <dbReference type="Proteomes" id="UP000077013"/>
    </source>
</evidence>
<dbReference type="EMBL" id="LRXL01000053">
    <property type="protein sequence ID" value="OAB75689.1"/>
    <property type="molecule type" value="Genomic_DNA"/>
</dbReference>
<dbReference type="AlphaFoldDB" id="A0A167EMN0"/>
<dbReference type="Proteomes" id="UP000077013">
    <property type="component" value="Unassembled WGS sequence"/>
</dbReference>
<dbReference type="STRING" id="1763537.ULVI_14520"/>
<organism evidence="1 2">
    <name type="scientific">Cochleicola gelatinilyticus</name>
    <dbReference type="NCBI Taxonomy" id="1763537"/>
    <lineage>
        <taxon>Bacteria</taxon>
        <taxon>Pseudomonadati</taxon>
        <taxon>Bacteroidota</taxon>
        <taxon>Flavobacteriia</taxon>
        <taxon>Flavobacteriales</taxon>
        <taxon>Flavobacteriaceae</taxon>
        <taxon>Cochleicola</taxon>
    </lineage>
</organism>
<accession>A0A167EMN0</accession>
<keyword evidence="2" id="KW-1185">Reference proteome</keyword>
<evidence type="ECO:0000313" key="1">
    <source>
        <dbReference type="EMBL" id="OAB75689.1"/>
    </source>
</evidence>
<sequence length="79" mass="9346">MEQIKLLWDFRGPNAAPIAQHHAIHLEDFAKLEQLSHYKVGTEIVTDMHHIAYLIVEKKHMDDLRARLKPTRGQRYNPY</sequence>
<gene>
    <name evidence="1" type="ORF">ULVI_14520</name>
</gene>
<dbReference type="OrthoDB" id="1445783at2"/>
<protein>
    <submittedName>
        <fullName evidence="1">Uncharacterized protein</fullName>
    </submittedName>
</protein>
<dbReference type="RefSeq" id="WP_068593532.1">
    <property type="nucleotide sequence ID" value="NZ_LRXL01000053.1"/>
</dbReference>
<reference evidence="1 2" key="1">
    <citation type="submission" date="2016-02" db="EMBL/GenBank/DDBJ databases">
        <title>Ulvibacter sp. LPB0005, isolated from Thais luteostoma.</title>
        <authorList>
            <person name="Shin S.-K."/>
            <person name="Yi H."/>
        </authorList>
    </citation>
    <scope>NUCLEOTIDE SEQUENCE [LARGE SCALE GENOMIC DNA]</scope>
    <source>
        <strain evidence="1 2">LPB0005</strain>
    </source>
</reference>
<comment type="caution">
    <text evidence="1">The sequence shown here is derived from an EMBL/GenBank/DDBJ whole genome shotgun (WGS) entry which is preliminary data.</text>
</comment>